<dbReference type="AlphaFoldDB" id="A0A9D1I1V5"/>
<gene>
    <name evidence="2" type="ORF">IAC50_09185</name>
</gene>
<evidence type="ECO:0000256" key="1">
    <source>
        <dbReference type="SAM" id="Coils"/>
    </source>
</evidence>
<evidence type="ECO:0000313" key="2">
    <source>
        <dbReference type="EMBL" id="HIU26651.1"/>
    </source>
</evidence>
<dbReference type="Proteomes" id="UP000824090">
    <property type="component" value="Unassembled WGS sequence"/>
</dbReference>
<name>A0A9D1I1V5_9FIRM</name>
<sequence length="149" mass="16716">MEDTRKILEALGSLNEKVTGIQGDLAGVKEDVGSLKDDVSELKEDVGNLKEDVGELKDDVGELKKDVSELKDDVGILKDVTERQGEELTAVKLMHENEIRQSIQLIAEGHLSLERKLDESLKVNQEREMLLIRVAKLETEVRELKAKIK</sequence>
<keyword evidence="1" id="KW-0175">Coiled coil</keyword>
<dbReference type="Gene3D" id="1.20.5.190">
    <property type="match status" value="1"/>
</dbReference>
<feature type="coiled-coil region" evidence="1">
    <location>
        <begin position="25"/>
        <end position="73"/>
    </location>
</feature>
<accession>A0A9D1I1V5</accession>
<proteinExistence type="predicted"/>
<dbReference type="SUPFAM" id="SSF58100">
    <property type="entry name" value="Bacterial hemolysins"/>
    <property type="match status" value="1"/>
</dbReference>
<reference evidence="2" key="2">
    <citation type="journal article" date="2021" name="PeerJ">
        <title>Extensive microbial diversity within the chicken gut microbiome revealed by metagenomics and culture.</title>
        <authorList>
            <person name="Gilroy R."/>
            <person name="Ravi A."/>
            <person name="Getino M."/>
            <person name="Pursley I."/>
            <person name="Horton D.L."/>
            <person name="Alikhan N.F."/>
            <person name="Baker D."/>
            <person name="Gharbi K."/>
            <person name="Hall N."/>
            <person name="Watson M."/>
            <person name="Adriaenssens E.M."/>
            <person name="Foster-Nyarko E."/>
            <person name="Jarju S."/>
            <person name="Secka A."/>
            <person name="Antonio M."/>
            <person name="Oren A."/>
            <person name="Chaudhuri R.R."/>
            <person name="La Ragione R."/>
            <person name="Hildebrand F."/>
            <person name="Pallen M.J."/>
        </authorList>
    </citation>
    <scope>NUCLEOTIDE SEQUENCE</scope>
    <source>
        <strain evidence="2">ChiHcec3-6078</strain>
    </source>
</reference>
<reference evidence="2" key="1">
    <citation type="submission" date="2020-10" db="EMBL/GenBank/DDBJ databases">
        <authorList>
            <person name="Gilroy R."/>
        </authorList>
    </citation>
    <scope>NUCLEOTIDE SEQUENCE</scope>
    <source>
        <strain evidence="2">ChiHcec3-6078</strain>
    </source>
</reference>
<protein>
    <submittedName>
        <fullName evidence="2">Uncharacterized protein</fullName>
    </submittedName>
</protein>
<organism evidence="2 3">
    <name type="scientific">Candidatus Allocopromorpha excrementigallinarum</name>
    <dbReference type="NCBI Taxonomy" id="2840742"/>
    <lineage>
        <taxon>Bacteria</taxon>
        <taxon>Bacillati</taxon>
        <taxon>Bacillota</taxon>
        <taxon>Clostridia</taxon>
        <taxon>Eubacteriales</taxon>
        <taxon>Eubacteriaceae</taxon>
        <taxon>Eubacteriaceae incertae sedis</taxon>
        <taxon>Candidatus Allocopromorpha</taxon>
    </lineage>
</organism>
<evidence type="ECO:0000313" key="3">
    <source>
        <dbReference type="Proteomes" id="UP000824090"/>
    </source>
</evidence>
<dbReference type="Gene3D" id="1.20.5.170">
    <property type="match status" value="1"/>
</dbReference>
<comment type="caution">
    <text evidence="2">The sequence shown here is derived from an EMBL/GenBank/DDBJ whole genome shotgun (WGS) entry which is preliminary data.</text>
</comment>
<dbReference type="EMBL" id="DVMP01000162">
    <property type="protein sequence ID" value="HIU26651.1"/>
    <property type="molecule type" value="Genomic_DNA"/>
</dbReference>